<dbReference type="Proteomes" id="UP000499080">
    <property type="component" value="Unassembled WGS sequence"/>
</dbReference>
<gene>
    <name evidence="2" type="ORF">AVEN_22409_1</name>
</gene>
<protein>
    <recommendedName>
        <fullName evidence="4">Pre-C2HC domain-containing protein</fullName>
    </recommendedName>
</protein>
<reference evidence="2 3" key="1">
    <citation type="journal article" date="2019" name="Sci. Rep.">
        <title>Orb-weaving spider Araneus ventricosus genome elucidates the spidroin gene catalogue.</title>
        <authorList>
            <person name="Kono N."/>
            <person name="Nakamura H."/>
            <person name="Ohtoshi R."/>
            <person name="Moran D.A.P."/>
            <person name="Shinohara A."/>
            <person name="Yoshida Y."/>
            <person name="Fujiwara M."/>
            <person name="Mori M."/>
            <person name="Tomita M."/>
            <person name="Arakawa K."/>
        </authorList>
    </citation>
    <scope>NUCLEOTIDE SEQUENCE [LARGE SCALE GENOMIC DNA]</scope>
</reference>
<feature type="compositionally biased region" description="Low complexity" evidence="1">
    <location>
        <begin position="127"/>
        <end position="137"/>
    </location>
</feature>
<evidence type="ECO:0000313" key="3">
    <source>
        <dbReference type="Proteomes" id="UP000499080"/>
    </source>
</evidence>
<dbReference type="AlphaFoldDB" id="A0A4Y2GLR9"/>
<evidence type="ECO:0008006" key="4">
    <source>
        <dbReference type="Google" id="ProtNLM"/>
    </source>
</evidence>
<comment type="caution">
    <text evidence="2">The sequence shown here is derived from an EMBL/GenBank/DDBJ whole genome shotgun (WGS) entry which is preliminary data.</text>
</comment>
<name>A0A4Y2GLR9_ARAVE</name>
<feature type="region of interest" description="Disordered" evidence="1">
    <location>
        <begin position="116"/>
        <end position="137"/>
    </location>
</feature>
<organism evidence="2 3">
    <name type="scientific">Araneus ventricosus</name>
    <name type="common">Orbweaver spider</name>
    <name type="synonym">Epeira ventricosa</name>
    <dbReference type="NCBI Taxonomy" id="182803"/>
    <lineage>
        <taxon>Eukaryota</taxon>
        <taxon>Metazoa</taxon>
        <taxon>Ecdysozoa</taxon>
        <taxon>Arthropoda</taxon>
        <taxon>Chelicerata</taxon>
        <taxon>Arachnida</taxon>
        <taxon>Araneae</taxon>
        <taxon>Araneomorphae</taxon>
        <taxon>Entelegynae</taxon>
        <taxon>Araneoidea</taxon>
        <taxon>Araneidae</taxon>
        <taxon>Araneus</taxon>
    </lineage>
</organism>
<sequence>MLKRSEKFNETLKKINSEWGQVVSKVGGPYIKLFTQDEQQHRNLTKFQKSNELEYFTMMPRSERSIKVVIRGIPPETPTDCVKECLINEHNYEIEKVAQLKKFKTKRPLPIYQMTLKNNEKKKKNQKNMGNKHPYAT</sequence>
<dbReference type="EMBL" id="BGPR01001403">
    <property type="protein sequence ID" value="GBM53034.1"/>
    <property type="molecule type" value="Genomic_DNA"/>
</dbReference>
<keyword evidence="3" id="KW-1185">Reference proteome</keyword>
<proteinExistence type="predicted"/>
<evidence type="ECO:0000256" key="1">
    <source>
        <dbReference type="SAM" id="MobiDB-lite"/>
    </source>
</evidence>
<evidence type="ECO:0000313" key="2">
    <source>
        <dbReference type="EMBL" id="GBM53034.1"/>
    </source>
</evidence>
<dbReference type="OrthoDB" id="8123886at2759"/>
<accession>A0A4Y2GLR9</accession>